<reference evidence="15" key="1">
    <citation type="submission" date="2020-10" db="EMBL/GenBank/DDBJ databases">
        <authorList>
            <person name="Gilroy R."/>
        </authorList>
    </citation>
    <scope>NUCLEOTIDE SEQUENCE</scope>
    <source>
        <strain evidence="15">CHK152-2871</strain>
    </source>
</reference>
<evidence type="ECO:0000313" key="15">
    <source>
        <dbReference type="EMBL" id="HIS73827.1"/>
    </source>
</evidence>
<dbReference type="GO" id="GO:0006223">
    <property type="term" value="P:uracil salvage"/>
    <property type="evidence" value="ECO:0007669"/>
    <property type="project" value="InterPro"/>
</dbReference>
<evidence type="ECO:0000256" key="11">
    <source>
        <dbReference type="ARBA" id="ARBA00056901"/>
    </source>
</evidence>
<evidence type="ECO:0000256" key="7">
    <source>
        <dbReference type="ARBA" id="ARBA00022679"/>
    </source>
</evidence>
<evidence type="ECO:0000256" key="13">
    <source>
        <dbReference type="NCBIfam" id="TIGR01091"/>
    </source>
</evidence>
<evidence type="ECO:0000256" key="10">
    <source>
        <dbReference type="ARBA" id="ARBA00052919"/>
    </source>
</evidence>
<dbReference type="Proteomes" id="UP000886865">
    <property type="component" value="Unassembled WGS sequence"/>
</dbReference>
<keyword evidence="9" id="KW-0342">GTP-binding</keyword>
<comment type="pathway">
    <text evidence="2">Pyrimidine metabolism; UMP biosynthesis via salvage pathway; UMP from uracil: step 1/1.</text>
</comment>
<comment type="cofactor">
    <cofactor evidence="1">
        <name>Mg(2+)</name>
        <dbReference type="ChEBI" id="CHEBI:18420"/>
    </cofactor>
</comment>
<feature type="domain" description="Phosphoribosyltransferase" evidence="14">
    <location>
        <begin position="10"/>
        <end position="218"/>
    </location>
</feature>
<evidence type="ECO:0000256" key="12">
    <source>
        <dbReference type="ARBA" id="ARBA00072146"/>
    </source>
</evidence>
<evidence type="ECO:0000256" key="9">
    <source>
        <dbReference type="ARBA" id="ARBA00023134"/>
    </source>
</evidence>
<evidence type="ECO:0000259" key="14">
    <source>
        <dbReference type="Pfam" id="PF14681"/>
    </source>
</evidence>
<dbReference type="NCBIfam" id="TIGR01091">
    <property type="entry name" value="upp"/>
    <property type="match status" value="1"/>
</dbReference>
<evidence type="ECO:0000256" key="2">
    <source>
        <dbReference type="ARBA" id="ARBA00005180"/>
    </source>
</evidence>
<evidence type="ECO:0000256" key="6">
    <source>
        <dbReference type="ARBA" id="ARBA00022676"/>
    </source>
</evidence>
<keyword evidence="6 15" id="KW-0328">Glycosyltransferase</keyword>
<name>A0A9D1FI10_9BACT</name>
<dbReference type="CDD" id="cd06223">
    <property type="entry name" value="PRTases_typeI"/>
    <property type="match status" value="1"/>
</dbReference>
<keyword evidence="8" id="KW-0547">Nucleotide-binding</keyword>
<dbReference type="Gene3D" id="3.40.50.2020">
    <property type="match status" value="1"/>
</dbReference>
<dbReference type="GO" id="GO:0005525">
    <property type="term" value="F:GTP binding"/>
    <property type="evidence" value="ECO:0007669"/>
    <property type="project" value="UniProtKB-KW"/>
</dbReference>
<dbReference type="Pfam" id="PF14681">
    <property type="entry name" value="UPRTase"/>
    <property type="match status" value="1"/>
</dbReference>
<evidence type="ECO:0000313" key="16">
    <source>
        <dbReference type="Proteomes" id="UP000886865"/>
    </source>
</evidence>
<keyword evidence="5" id="KW-0021">Allosteric enzyme</keyword>
<evidence type="ECO:0000256" key="5">
    <source>
        <dbReference type="ARBA" id="ARBA00022533"/>
    </source>
</evidence>
<accession>A0A9D1FI10</accession>
<dbReference type="GO" id="GO:0005737">
    <property type="term" value="C:cytoplasm"/>
    <property type="evidence" value="ECO:0007669"/>
    <property type="project" value="UniProtKB-ARBA"/>
</dbReference>
<dbReference type="InterPro" id="IPR000836">
    <property type="entry name" value="PRTase_dom"/>
</dbReference>
<dbReference type="FunFam" id="3.40.50.2020:FF:000003">
    <property type="entry name" value="Uracil phosphoribosyltransferase"/>
    <property type="match status" value="1"/>
</dbReference>
<reference evidence="15" key="2">
    <citation type="journal article" date="2021" name="PeerJ">
        <title>Extensive microbial diversity within the chicken gut microbiome revealed by metagenomics and culture.</title>
        <authorList>
            <person name="Gilroy R."/>
            <person name="Ravi A."/>
            <person name="Getino M."/>
            <person name="Pursley I."/>
            <person name="Horton D.L."/>
            <person name="Alikhan N.F."/>
            <person name="Baker D."/>
            <person name="Gharbi K."/>
            <person name="Hall N."/>
            <person name="Watson M."/>
            <person name="Adriaenssens E.M."/>
            <person name="Foster-Nyarko E."/>
            <person name="Jarju S."/>
            <person name="Secka A."/>
            <person name="Antonio M."/>
            <person name="Oren A."/>
            <person name="Chaudhuri R.R."/>
            <person name="La Ragione R."/>
            <person name="Hildebrand F."/>
            <person name="Pallen M.J."/>
        </authorList>
    </citation>
    <scope>NUCLEOTIDE SEQUENCE</scope>
    <source>
        <strain evidence="15">CHK152-2871</strain>
    </source>
</reference>
<dbReference type="NCBIfam" id="NF001097">
    <property type="entry name" value="PRK00129.1"/>
    <property type="match status" value="1"/>
</dbReference>
<proteinExistence type="inferred from homology"/>
<organism evidence="15 16">
    <name type="scientific">Candidatus Galligastranaerophilus intestinavium</name>
    <dbReference type="NCBI Taxonomy" id="2840836"/>
    <lineage>
        <taxon>Bacteria</taxon>
        <taxon>Candidatus Galligastranaerophilus</taxon>
    </lineage>
</organism>
<dbReference type="PANTHER" id="PTHR32315">
    <property type="entry name" value="ADENINE PHOSPHORIBOSYLTRANSFERASE"/>
    <property type="match status" value="1"/>
</dbReference>
<dbReference type="InterPro" id="IPR005765">
    <property type="entry name" value="UPRT"/>
</dbReference>
<comment type="catalytic activity">
    <reaction evidence="10">
        <text>UMP + diphosphate = 5-phospho-alpha-D-ribose 1-diphosphate + uracil</text>
        <dbReference type="Rhea" id="RHEA:13017"/>
        <dbReference type="ChEBI" id="CHEBI:17568"/>
        <dbReference type="ChEBI" id="CHEBI:33019"/>
        <dbReference type="ChEBI" id="CHEBI:57865"/>
        <dbReference type="ChEBI" id="CHEBI:58017"/>
        <dbReference type="EC" id="2.4.2.9"/>
    </reaction>
</comment>
<comment type="caution">
    <text evidence="15">The sequence shown here is derived from an EMBL/GenBank/DDBJ whole genome shotgun (WGS) entry which is preliminary data.</text>
</comment>
<dbReference type="GO" id="GO:0004845">
    <property type="term" value="F:uracil phosphoribosyltransferase activity"/>
    <property type="evidence" value="ECO:0007669"/>
    <property type="project" value="UniProtKB-UniRule"/>
</dbReference>
<evidence type="ECO:0000256" key="8">
    <source>
        <dbReference type="ARBA" id="ARBA00022741"/>
    </source>
</evidence>
<gene>
    <name evidence="15" type="primary">upp</name>
    <name evidence="15" type="ORF">IAA86_02265</name>
</gene>
<dbReference type="EMBL" id="DVJQ01000020">
    <property type="protein sequence ID" value="HIS73827.1"/>
    <property type="molecule type" value="Genomic_DNA"/>
</dbReference>
<evidence type="ECO:0000256" key="3">
    <source>
        <dbReference type="ARBA" id="ARBA00009516"/>
    </source>
</evidence>
<sequence>MKTKNSNICVIDHPVVKHNLSVLRDEKTDGEKFRCALRRISYAVFLEATKNLQTQKKTVKTPICECECEVIKDDLNLIIAPILRAGMMFCEVAQEMMPQAHIHHLGMYRDERTLQPVWYYNKISEAPKDPENTYVFVLDPMLATGNSAVDGVGNFVKKGIAQKNITFVCLLAAPQGIERLSTTFEDVRIITCAIDKELNAKGYIVPGLGDAGDRIFNTVR</sequence>
<protein>
    <recommendedName>
        <fullName evidence="12 13">Uracil phosphoribosyltransferase</fullName>
        <ecNumber evidence="4 13">2.4.2.9</ecNumber>
    </recommendedName>
</protein>
<dbReference type="InterPro" id="IPR029057">
    <property type="entry name" value="PRTase-like"/>
</dbReference>
<dbReference type="PANTHER" id="PTHR32315:SF4">
    <property type="entry name" value="URACIL PHOSPHORIBOSYLTRANSFERASE, CHLOROPLASTIC"/>
    <property type="match status" value="1"/>
</dbReference>
<comment type="function">
    <text evidence="11">Catalyzes the conversion of uracil and 5-phospho-alpha-D-ribose 1-diphosphate (PRPP) to UMP and diphosphate.</text>
</comment>
<evidence type="ECO:0000256" key="1">
    <source>
        <dbReference type="ARBA" id="ARBA00001946"/>
    </source>
</evidence>
<dbReference type="InterPro" id="IPR050054">
    <property type="entry name" value="UPRTase/APRTase"/>
</dbReference>
<keyword evidence="7 15" id="KW-0808">Transferase</keyword>
<dbReference type="EC" id="2.4.2.9" evidence="4 13"/>
<evidence type="ECO:0000256" key="4">
    <source>
        <dbReference type="ARBA" id="ARBA00011894"/>
    </source>
</evidence>
<comment type="similarity">
    <text evidence="3">Belongs to the UPRTase family.</text>
</comment>
<dbReference type="AlphaFoldDB" id="A0A9D1FI10"/>
<dbReference type="SUPFAM" id="SSF53271">
    <property type="entry name" value="PRTase-like"/>
    <property type="match status" value="1"/>
</dbReference>